<feature type="region of interest" description="Disordered" evidence="6">
    <location>
        <begin position="383"/>
        <end position="419"/>
    </location>
</feature>
<dbReference type="Gene3D" id="4.10.280.10">
    <property type="entry name" value="Helix-loop-helix DNA-binding domain"/>
    <property type="match status" value="1"/>
</dbReference>
<dbReference type="InterPro" id="IPR050370">
    <property type="entry name" value="HES_HEY"/>
</dbReference>
<evidence type="ECO:0000256" key="5">
    <source>
        <dbReference type="ARBA" id="ARBA00023242"/>
    </source>
</evidence>
<dbReference type="Pfam" id="PF07527">
    <property type="entry name" value="Hairy_orange"/>
    <property type="match status" value="1"/>
</dbReference>
<evidence type="ECO:0000259" key="8">
    <source>
        <dbReference type="PROSITE" id="PS51054"/>
    </source>
</evidence>
<dbReference type="PROSITE" id="PS50888">
    <property type="entry name" value="BHLH"/>
    <property type="match status" value="1"/>
</dbReference>
<comment type="subcellular location">
    <subcellularLocation>
        <location evidence="1">Nucleus</location>
    </subcellularLocation>
</comment>
<feature type="domain" description="BHLH" evidence="7">
    <location>
        <begin position="1"/>
        <end position="53"/>
    </location>
</feature>
<dbReference type="PROSITE" id="PS51054">
    <property type="entry name" value="ORANGE"/>
    <property type="match status" value="1"/>
</dbReference>
<comment type="caution">
    <text evidence="9">The sequence shown here is derived from an EMBL/GenBank/DDBJ whole genome shotgun (WGS) entry which is preliminary data.</text>
</comment>
<evidence type="ECO:0000256" key="6">
    <source>
        <dbReference type="SAM" id="MobiDB-lite"/>
    </source>
</evidence>
<dbReference type="GO" id="GO:0006355">
    <property type="term" value="P:regulation of DNA-templated transcription"/>
    <property type="evidence" value="ECO:0007669"/>
    <property type="project" value="InterPro"/>
</dbReference>
<dbReference type="Gene3D" id="6.10.250.980">
    <property type="match status" value="1"/>
</dbReference>
<keyword evidence="4" id="KW-0804">Transcription</keyword>
<evidence type="ECO:0000313" key="10">
    <source>
        <dbReference type="Proteomes" id="UP000792457"/>
    </source>
</evidence>
<dbReference type="Proteomes" id="UP000792457">
    <property type="component" value="Unassembled WGS sequence"/>
</dbReference>
<keyword evidence="2" id="KW-0805">Transcription regulation</keyword>
<dbReference type="AlphaFoldDB" id="A0A8K0JV87"/>
<evidence type="ECO:0000259" key="7">
    <source>
        <dbReference type="PROSITE" id="PS50888"/>
    </source>
</evidence>
<dbReference type="PANTHER" id="PTHR10985">
    <property type="entry name" value="BASIC HELIX-LOOP-HELIX TRANSCRIPTION FACTOR, HES-RELATED"/>
    <property type="match status" value="1"/>
</dbReference>
<dbReference type="Pfam" id="PF00010">
    <property type="entry name" value="HLH"/>
    <property type="match status" value="1"/>
</dbReference>
<proteinExistence type="predicted"/>
<dbReference type="InterPro" id="IPR003650">
    <property type="entry name" value="Orange_dom"/>
</dbReference>
<keyword evidence="10" id="KW-1185">Reference proteome</keyword>
<dbReference type="FunFam" id="4.10.280.10:FF:000079">
    <property type="entry name" value="CLUMA_CG001539, isoform A"/>
    <property type="match status" value="1"/>
</dbReference>
<reference evidence="9" key="2">
    <citation type="submission" date="2017-10" db="EMBL/GenBank/DDBJ databases">
        <title>Ladona fulva Genome sequencing and assembly.</title>
        <authorList>
            <person name="Murali S."/>
            <person name="Richards S."/>
            <person name="Bandaranaike D."/>
            <person name="Bellair M."/>
            <person name="Blankenburg K."/>
            <person name="Chao H."/>
            <person name="Dinh H."/>
            <person name="Doddapaneni H."/>
            <person name="Dugan-Rocha S."/>
            <person name="Elkadiri S."/>
            <person name="Gnanaolivu R."/>
            <person name="Hernandez B."/>
            <person name="Skinner E."/>
            <person name="Javaid M."/>
            <person name="Lee S."/>
            <person name="Li M."/>
            <person name="Ming W."/>
            <person name="Munidasa M."/>
            <person name="Muniz J."/>
            <person name="Nguyen L."/>
            <person name="Hughes D."/>
            <person name="Osuji N."/>
            <person name="Pu L.-L."/>
            <person name="Puazo M."/>
            <person name="Qu C."/>
            <person name="Quiroz J."/>
            <person name="Raj R."/>
            <person name="Weissenberger G."/>
            <person name="Xin Y."/>
            <person name="Zou X."/>
            <person name="Han Y."/>
            <person name="Worley K."/>
            <person name="Muzny D."/>
            <person name="Gibbs R."/>
        </authorList>
    </citation>
    <scope>NUCLEOTIDE SEQUENCE</scope>
    <source>
        <strain evidence="9">Sampled in the wild</strain>
    </source>
</reference>
<reference evidence="9" key="1">
    <citation type="submission" date="2013-04" db="EMBL/GenBank/DDBJ databases">
        <authorList>
            <person name="Qu J."/>
            <person name="Murali S.C."/>
            <person name="Bandaranaike D."/>
            <person name="Bellair M."/>
            <person name="Blankenburg K."/>
            <person name="Chao H."/>
            <person name="Dinh H."/>
            <person name="Doddapaneni H."/>
            <person name="Downs B."/>
            <person name="Dugan-Rocha S."/>
            <person name="Elkadiri S."/>
            <person name="Gnanaolivu R.D."/>
            <person name="Hernandez B."/>
            <person name="Javaid M."/>
            <person name="Jayaseelan J.C."/>
            <person name="Lee S."/>
            <person name="Li M."/>
            <person name="Ming W."/>
            <person name="Munidasa M."/>
            <person name="Muniz J."/>
            <person name="Nguyen L."/>
            <person name="Ongeri F."/>
            <person name="Osuji N."/>
            <person name="Pu L.-L."/>
            <person name="Puazo M."/>
            <person name="Qu C."/>
            <person name="Quiroz J."/>
            <person name="Raj R."/>
            <person name="Weissenberger G."/>
            <person name="Xin Y."/>
            <person name="Zou X."/>
            <person name="Han Y."/>
            <person name="Richards S."/>
            <person name="Worley K."/>
            <person name="Muzny D."/>
            <person name="Gibbs R."/>
        </authorList>
    </citation>
    <scope>NUCLEOTIDE SEQUENCE</scope>
    <source>
        <strain evidence="9">Sampled in the wild</strain>
    </source>
</reference>
<evidence type="ECO:0000256" key="2">
    <source>
        <dbReference type="ARBA" id="ARBA00023015"/>
    </source>
</evidence>
<dbReference type="InterPro" id="IPR036638">
    <property type="entry name" value="HLH_DNA-bd_sf"/>
</dbReference>
<evidence type="ECO:0000256" key="1">
    <source>
        <dbReference type="ARBA" id="ARBA00004123"/>
    </source>
</evidence>
<evidence type="ECO:0000256" key="3">
    <source>
        <dbReference type="ARBA" id="ARBA00023125"/>
    </source>
</evidence>
<feature type="compositionally biased region" description="Low complexity" evidence="6">
    <location>
        <begin position="70"/>
        <end position="87"/>
    </location>
</feature>
<evidence type="ECO:0000313" key="9">
    <source>
        <dbReference type="EMBL" id="KAG8223292.1"/>
    </source>
</evidence>
<keyword evidence="5" id="KW-0539">Nucleus</keyword>
<gene>
    <name evidence="9" type="ORF">J437_LFUL001166</name>
</gene>
<organism evidence="9 10">
    <name type="scientific">Ladona fulva</name>
    <name type="common">Scarce chaser dragonfly</name>
    <name type="synonym">Libellula fulva</name>
    <dbReference type="NCBI Taxonomy" id="123851"/>
    <lineage>
        <taxon>Eukaryota</taxon>
        <taxon>Metazoa</taxon>
        <taxon>Ecdysozoa</taxon>
        <taxon>Arthropoda</taxon>
        <taxon>Hexapoda</taxon>
        <taxon>Insecta</taxon>
        <taxon>Pterygota</taxon>
        <taxon>Palaeoptera</taxon>
        <taxon>Odonata</taxon>
        <taxon>Epiprocta</taxon>
        <taxon>Anisoptera</taxon>
        <taxon>Libelluloidea</taxon>
        <taxon>Libellulidae</taxon>
        <taxon>Ladona</taxon>
    </lineage>
</organism>
<dbReference type="GO" id="GO:0046983">
    <property type="term" value="F:protein dimerization activity"/>
    <property type="evidence" value="ECO:0007669"/>
    <property type="project" value="InterPro"/>
</dbReference>
<keyword evidence="3" id="KW-0238">DNA-binding</keyword>
<sequence length="419" mass="46839">MSHRIIEKRRRDRMNSCLADLSRLIPAEYLKRGRGRIEKTEIIEMAIRHMRHLQESQTLLSGRPTPPPSSSSSYSSSSSSSSSPGSSTSYSNAAISASCHQVASSIDGCETADEGFERFGHMTGDRSSEQYRSGFLECLTETLRFLVEVEGFPADASLCISLDSHLRAHCTALLKGEKSQKPDRSHDEHNQYCELATQRNGQYAPEPTVAMEEDLLQHGEHRDYVELERAEEKPVIKQKDNNCHLNGLNQSSAAICQETGASYKFKNSIKWRFTAGLEKRQKIEEESEEKKPPKDPSVVLMHSVQSPIQTTFLQTDSRNVKVSQQQHHPSSRVPVFALHSEHSFYVPLMLDLDSLAPHASQLSKQAPALHPVTISVNFCNGGEEECEEENGRGGNAPMAPSPNVHPLQSENYHRNWKSS</sequence>
<protein>
    <submittedName>
        <fullName evidence="9">Uncharacterized protein</fullName>
    </submittedName>
</protein>
<dbReference type="SMART" id="SM00511">
    <property type="entry name" value="ORANGE"/>
    <property type="match status" value="1"/>
</dbReference>
<dbReference type="GO" id="GO:0003677">
    <property type="term" value="F:DNA binding"/>
    <property type="evidence" value="ECO:0007669"/>
    <property type="project" value="UniProtKB-KW"/>
</dbReference>
<dbReference type="InterPro" id="IPR011598">
    <property type="entry name" value="bHLH_dom"/>
</dbReference>
<dbReference type="OrthoDB" id="6371181at2759"/>
<name>A0A8K0JV87_LADFU</name>
<dbReference type="SUPFAM" id="SSF158457">
    <property type="entry name" value="Orange domain-like"/>
    <property type="match status" value="1"/>
</dbReference>
<dbReference type="EMBL" id="KZ308157">
    <property type="protein sequence ID" value="KAG8223292.1"/>
    <property type="molecule type" value="Genomic_DNA"/>
</dbReference>
<dbReference type="SMART" id="SM00353">
    <property type="entry name" value="HLH"/>
    <property type="match status" value="1"/>
</dbReference>
<accession>A0A8K0JV87</accession>
<evidence type="ECO:0000256" key="4">
    <source>
        <dbReference type="ARBA" id="ARBA00023163"/>
    </source>
</evidence>
<dbReference type="GO" id="GO:0005634">
    <property type="term" value="C:nucleus"/>
    <property type="evidence" value="ECO:0007669"/>
    <property type="project" value="UniProtKB-SubCell"/>
</dbReference>
<dbReference type="SUPFAM" id="SSF47459">
    <property type="entry name" value="HLH, helix-loop-helix DNA-binding domain"/>
    <property type="match status" value="1"/>
</dbReference>
<feature type="domain" description="Orange" evidence="8">
    <location>
        <begin position="131"/>
        <end position="166"/>
    </location>
</feature>
<feature type="region of interest" description="Disordered" evidence="6">
    <location>
        <begin position="57"/>
        <end position="87"/>
    </location>
</feature>